<feature type="domain" description="Cation/H+ exchanger transmembrane" evidence="8">
    <location>
        <begin position="69"/>
        <end position="451"/>
    </location>
</feature>
<evidence type="ECO:0000256" key="1">
    <source>
        <dbReference type="ARBA" id="ARBA00004141"/>
    </source>
</evidence>
<dbReference type="InterPro" id="IPR038770">
    <property type="entry name" value="Na+/solute_symporter_sf"/>
</dbReference>
<dbReference type="GO" id="GO:0016020">
    <property type="term" value="C:membrane"/>
    <property type="evidence" value="ECO:0007669"/>
    <property type="project" value="UniProtKB-SubCell"/>
</dbReference>
<dbReference type="AlphaFoldDB" id="A0A1H8HLZ3"/>
<feature type="transmembrane region" description="Helical" evidence="7">
    <location>
        <begin position="154"/>
        <end position="177"/>
    </location>
</feature>
<dbReference type="STRING" id="573321.SAMN04488505_111103"/>
<dbReference type="Pfam" id="PF00999">
    <property type="entry name" value="Na_H_Exchanger"/>
    <property type="match status" value="1"/>
</dbReference>
<dbReference type="PANTHER" id="PTHR32468:SF0">
    <property type="entry name" value="K(+)_H(+) ANTIPORTER 1"/>
    <property type="match status" value="1"/>
</dbReference>
<dbReference type="GO" id="GO:1902600">
    <property type="term" value="P:proton transmembrane transport"/>
    <property type="evidence" value="ECO:0007669"/>
    <property type="project" value="InterPro"/>
</dbReference>
<dbReference type="InterPro" id="IPR050794">
    <property type="entry name" value="CPA2_transporter"/>
</dbReference>
<keyword evidence="2" id="KW-0813">Transport</keyword>
<dbReference type="EMBL" id="FOBB01000011">
    <property type="protein sequence ID" value="SEN57191.1"/>
    <property type="molecule type" value="Genomic_DNA"/>
</dbReference>
<keyword evidence="4 7" id="KW-1133">Transmembrane helix</keyword>
<feature type="transmembrane region" description="Helical" evidence="7">
    <location>
        <begin position="183"/>
        <end position="207"/>
    </location>
</feature>
<feature type="transmembrane region" description="Helical" evidence="7">
    <location>
        <begin position="251"/>
        <end position="271"/>
    </location>
</feature>
<dbReference type="RefSeq" id="WP_089920180.1">
    <property type="nucleotide sequence ID" value="NZ_FOBB01000011.1"/>
</dbReference>
<gene>
    <name evidence="9" type="ORF">SAMN04488505_111103</name>
</gene>
<dbReference type="Gene3D" id="1.20.1530.20">
    <property type="match status" value="1"/>
</dbReference>
<evidence type="ECO:0000313" key="10">
    <source>
        <dbReference type="Proteomes" id="UP000198984"/>
    </source>
</evidence>
<sequence>MRKRTLLYPVIIGVFGGLIWFIINQGNHLPVNGRGAVPATTAAPLSLGQQWLDTIHHPLSLLLLQIILIVVTARIFGKLASYIKQPAVVGEIVAGICLGPSLLGWLLPGGSSFLFPADSLKTLQFLSQIGLAFFMFIVGMELDASKVKNKAHVAVMISHVSIVFPFFLGVWLAYYIFPNFAPANVGFISFALFMGIAMSITAFPVLARIVQERKLTGTPLGILAITCAAADDVTAWCILAAVVAIAKATGFAGTLITLGAALLFVAIMLYLIKPWLGKQIRKYTAAGNKVAAVATVFLVVLLSAWITEVIGIHALFGAFLAGVIMPADATIKTWLTDKVEDISVLLLLPIFFAFTGLRTQIGLLSAGHLWAVFGLIMLVAVGGKFGGSALTARLMGQSWTDSMAMGALMNTRGLMELIVLNLGYDLGILSPEIFAMLVLMALATTFMTGPLLDLVKHFEDKRSWKASGPMKASLE</sequence>
<keyword evidence="6 7" id="KW-0472">Membrane</keyword>
<feature type="transmembrane region" description="Helical" evidence="7">
    <location>
        <begin position="433"/>
        <end position="455"/>
    </location>
</feature>
<feature type="transmembrane region" description="Helical" evidence="7">
    <location>
        <begin position="283"/>
        <end position="306"/>
    </location>
</feature>
<feature type="transmembrane region" description="Helical" evidence="7">
    <location>
        <begin position="122"/>
        <end position="142"/>
    </location>
</feature>
<feature type="transmembrane region" description="Helical" evidence="7">
    <location>
        <begin position="343"/>
        <end position="361"/>
    </location>
</feature>
<evidence type="ECO:0000256" key="6">
    <source>
        <dbReference type="ARBA" id="ARBA00023136"/>
    </source>
</evidence>
<dbReference type="GO" id="GO:0015297">
    <property type="term" value="F:antiporter activity"/>
    <property type="evidence" value="ECO:0007669"/>
    <property type="project" value="InterPro"/>
</dbReference>
<feature type="transmembrane region" description="Helical" evidence="7">
    <location>
        <begin position="219"/>
        <end position="245"/>
    </location>
</feature>
<proteinExistence type="predicted"/>
<keyword evidence="5" id="KW-0406">Ion transport</keyword>
<name>A0A1H8HLZ3_9BACT</name>
<evidence type="ECO:0000256" key="7">
    <source>
        <dbReference type="SAM" id="Phobius"/>
    </source>
</evidence>
<dbReference type="Proteomes" id="UP000198984">
    <property type="component" value="Unassembled WGS sequence"/>
</dbReference>
<dbReference type="OrthoDB" id="9793589at2"/>
<reference evidence="9 10" key="1">
    <citation type="submission" date="2016-10" db="EMBL/GenBank/DDBJ databases">
        <authorList>
            <person name="de Groot N.N."/>
        </authorList>
    </citation>
    <scope>NUCLEOTIDE SEQUENCE [LARGE SCALE GENOMIC DNA]</scope>
    <source>
        <strain evidence="9 10">DSM 21039</strain>
    </source>
</reference>
<protein>
    <submittedName>
        <fullName evidence="9">Kef-type K+ transport system, membrane component KefB</fullName>
    </submittedName>
</protein>
<evidence type="ECO:0000256" key="4">
    <source>
        <dbReference type="ARBA" id="ARBA00022989"/>
    </source>
</evidence>
<feature type="transmembrane region" description="Helical" evidence="7">
    <location>
        <begin position="5"/>
        <end position="23"/>
    </location>
</feature>
<keyword evidence="3 7" id="KW-0812">Transmembrane</keyword>
<feature type="transmembrane region" description="Helical" evidence="7">
    <location>
        <begin position="88"/>
        <end position="107"/>
    </location>
</feature>
<evidence type="ECO:0000259" key="8">
    <source>
        <dbReference type="Pfam" id="PF00999"/>
    </source>
</evidence>
<evidence type="ECO:0000313" key="9">
    <source>
        <dbReference type="EMBL" id="SEN57191.1"/>
    </source>
</evidence>
<dbReference type="InterPro" id="IPR006153">
    <property type="entry name" value="Cation/H_exchanger_TM"/>
</dbReference>
<organism evidence="9 10">
    <name type="scientific">Chitinophaga rupis</name>
    <dbReference type="NCBI Taxonomy" id="573321"/>
    <lineage>
        <taxon>Bacteria</taxon>
        <taxon>Pseudomonadati</taxon>
        <taxon>Bacteroidota</taxon>
        <taxon>Chitinophagia</taxon>
        <taxon>Chitinophagales</taxon>
        <taxon>Chitinophagaceae</taxon>
        <taxon>Chitinophaga</taxon>
    </lineage>
</organism>
<keyword evidence="10" id="KW-1185">Reference proteome</keyword>
<dbReference type="PANTHER" id="PTHR32468">
    <property type="entry name" value="CATION/H + ANTIPORTER"/>
    <property type="match status" value="1"/>
</dbReference>
<feature type="transmembrane region" description="Helical" evidence="7">
    <location>
        <begin position="55"/>
        <end position="76"/>
    </location>
</feature>
<evidence type="ECO:0000256" key="3">
    <source>
        <dbReference type="ARBA" id="ARBA00022692"/>
    </source>
</evidence>
<evidence type="ECO:0000256" key="2">
    <source>
        <dbReference type="ARBA" id="ARBA00022448"/>
    </source>
</evidence>
<comment type="subcellular location">
    <subcellularLocation>
        <location evidence="1">Membrane</location>
        <topology evidence="1">Multi-pass membrane protein</topology>
    </subcellularLocation>
</comment>
<accession>A0A1H8HLZ3</accession>
<evidence type="ECO:0000256" key="5">
    <source>
        <dbReference type="ARBA" id="ARBA00023065"/>
    </source>
</evidence>
<feature type="transmembrane region" description="Helical" evidence="7">
    <location>
        <begin position="367"/>
        <end position="386"/>
    </location>
</feature>